<sequence>MSDLNTFETELNKLRIDVAKSLLPHYITQVTSVNKAAYALGMSEAENVMRRSSKLALQHADVFIAELIERGDE</sequence>
<dbReference type="EMBL" id="PGOZ01000002">
    <property type="protein sequence ID" value="PJI33570.1"/>
    <property type="molecule type" value="Genomic_DNA"/>
</dbReference>
<reference evidence="1 2" key="2">
    <citation type="submission" date="2017-12" db="EMBL/GenBank/DDBJ databases">
        <title>Revising the taxonomy of the Acinetobacter lwoffii group: the description of Acinetobacter pseudolwoffii sp. nov. and emended description of Acinetobacter lwoffii.</title>
        <authorList>
            <person name="Nemec A."/>
        </authorList>
    </citation>
    <scope>NUCLEOTIDE SEQUENCE [LARGE SCALE GENOMIC DNA]</scope>
    <source>
        <strain evidence="1 2">ANC 5347</strain>
    </source>
</reference>
<evidence type="ECO:0000313" key="2">
    <source>
        <dbReference type="Proteomes" id="UP000242351"/>
    </source>
</evidence>
<protein>
    <submittedName>
        <fullName evidence="1">Uncharacterized protein</fullName>
    </submittedName>
</protein>
<organism evidence="1 2">
    <name type="scientific">Acinetobacter pseudolwoffii</name>
    <dbReference type="NCBI Taxonomy" id="2053287"/>
    <lineage>
        <taxon>Bacteria</taxon>
        <taxon>Pseudomonadati</taxon>
        <taxon>Pseudomonadota</taxon>
        <taxon>Gammaproteobacteria</taxon>
        <taxon>Moraxellales</taxon>
        <taxon>Moraxellaceae</taxon>
        <taxon>Acinetobacter</taxon>
    </lineage>
</organism>
<evidence type="ECO:0000313" key="1">
    <source>
        <dbReference type="EMBL" id="PJI33570.1"/>
    </source>
</evidence>
<dbReference type="AlphaFoldDB" id="A0A2H9UPF3"/>
<gene>
    <name evidence="1" type="ORF">CU320_04020</name>
</gene>
<dbReference type="Proteomes" id="UP000242351">
    <property type="component" value="Unassembled WGS sequence"/>
</dbReference>
<name>A0A2H9UPF3_9GAMM</name>
<proteinExistence type="predicted"/>
<accession>A0A2H9UPF3</accession>
<reference evidence="1 2" key="1">
    <citation type="submission" date="2017-11" db="EMBL/GenBank/DDBJ databases">
        <authorList>
            <person name="Han C.G."/>
        </authorList>
    </citation>
    <scope>NUCLEOTIDE SEQUENCE [LARGE SCALE GENOMIC DNA]</scope>
    <source>
        <strain evidence="1 2">ANC 5347</strain>
    </source>
</reference>
<dbReference type="RefSeq" id="WP_100357291.1">
    <property type="nucleotide sequence ID" value="NZ_PGOZ01000002.1"/>
</dbReference>
<comment type="caution">
    <text evidence="1">The sequence shown here is derived from an EMBL/GenBank/DDBJ whole genome shotgun (WGS) entry which is preliminary data.</text>
</comment>